<reference evidence="2" key="1">
    <citation type="journal article" date="2019" name="Int. J. Syst. Evol. Microbiol.">
        <title>The Global Catalogue of Microorganisms (GCM) 10K type strain sequencing project: providing services to taxonomists for standard genome sequencing and annotation.</title>
        <authorList>
            <consortium name="The Broad Institute Genomics Platform"/>
            <consortium name="The Broad Institute Genome Sequencing Center for Infectious Disease"/>
            <person name="Wu L."/>
            <person name="Ma J."/>
        </authorList>
    </citation>
    <scope>NUCLEOTIDE SEQUENCE [LARGE SCALE GENOMIC DNA]</scope>
    <source>
        <strain evidence="2">CGMCC 1.8860</strain>
    </source>
</reference>
<evidence type="ECO:0000313" key="1">
    <source>
        <dbReference type="EMBL" id="GGP24813.1"/>
    </source>
</evidence>
<organism evidence="1 2">
    <name type="scientific">Silvimonas amylolytica</name>
    <dbReference type="NCBI Taxonomy" id="449663"/>
    <lineage>
        <taxon>Bacteria</taxon>
        <taxon>Pseudomonadati</taxon>
        <taxon>Pseudomonadota</taxon>
        <taxon>Betaproteobacteria</taxon>
        <taxon>Neisseriales</taxon>
        <taxon>Chitinibacteraceae</taxon>
        <taxon>Silvimonas</taxon>
    </lineage>
</organism>
<sequence>MATFNLPLNLPFSGAVTQAINPWNAYLKVMGGQFGLVNINLGNSSNPQVEATVLEDVASYGKQLGRMGDALEVLIKHLEPQLKLNEDEQLAMDQLKVMLAEIKQVKRRVVNQQSTYRLMAN</sequence>
<protein>
    <submittedName>
        <fullName evidence="1">Uncharacterized protein</fullName>
    </submittedName>
</protein>
<keyword evidence="2" id="KW-1185">Reference proteome</keyword>
<accession>A0ABQ2PHN0</accession>
<name>A0ABQ2PHN0_9NEIS</name>
<gene>
    <name evidence="1" type="ORF">GCM10010971_06320</name>
</gene>
<comment type="caution">
    <text evidence="1">The sequence shown here is derived from an EMBL/GenBank/DDBJ whole genome shotgun (WGS) entry which is preliminary data.</text>
</comment>
<evidence type="ECO:0000313" key="2">
    <source>
        <dbReference type="Proteomes" id="UP000621859"/>
    </source>
</evidence>
<dbReference type="Proteomes" id="UP000621859">
    <property type="component" value="Unassembled WGS sequence"/>
</dbReference>
<proteinExistence type="predicted"/>
<dbReference type="RefSeq" id="WP_188688679.1">
    <property type="nucleotide sequence ID" value="NZ_BMLY01000001.1"/>
</dbReference>
<dbReference type="EMBL" id="BMLY01000001">
    <property type="protein sequence ID" value="GGP24813.1"/>
    <property type="molecule type" value="Genomic_DNA"/>
</dbReference>